<evidence type="ECO:0000313" key="2">
    <source>
        <dbReference type="Proteomes" id="UP001595867"/>
    </source>
</evidence>
<accession>A0ABV8ITX7</accession>
<dbReference type="RefSeq" id="WP_378067277.1">
    <property type="nucleotide sequence ID" value="NZ_JBHSBL010000015.1"/>
</dbReference>
<dbReference type="PANTHER" id="PTHR36513">
    <property type="entry name" value="ABC TRANSMEMBRANE TYPE-1 DOMAIN-CONTAINING PROTEIN"/>
    <property type="match status" value="1"/>
</dbReference>
<organism evidence="1 2">
    <name type="scientific">Actinoplanes subglobosus</name>
    <dbReference type="NCBI Taxonomy" id="1547892"/>
    <lineage>
        <taxon>Bacteria</taxon>
        <taxon>Bacillati</taxon>
        <taxon>Actinomycetota</taxon>
        <taxon>Actinomycetes</taxon>
        <taxon>Micromonosporales</taxon>
        <taxon>Micromonosporaceae</taxon>
        <taxon>Actinoplanes</taxon>
    </lineage>
</organism>
<sequence length="416" mass="45115">MESYDEVAALVDAVALVWPRLSRVDESFEQSVLLHLRRVETARAAGGTGDPEAGELLSAFAAQPEARAALMQVFDTTIKRDGSVPGIPGAVKHSRFLEIPVLYGTNRAPAKPGKADPFTGTRGAPSFGVARVSVPDDHRMGALEKPRWWKLQFRADPEKHVALLGTAPLDQAAFTQRASTAITSAATPEALIFVHGYNVTFTDAARRAAQIAYDLQFDGIPMLYSWPSEGETLSYPADADNSLWTRPYFADFLRLTLGGIGAQRVHLLAHSMGNRVVTQGLADLTPAESQGLGQVVFAAPDVDAGVFTQLAAQFLRRAHRYTLYASSSDRALQMSQTLAHYPRAGQSGPDIVVIDGLDTIDASQLDTGFMSHSYFGDRASVLSDLFSLIRNDLEPGKRFGLTPHTSGYWTFLPTAH</sequence>
<reference evidence="2" key="1">
    <citation type="journal article" date="2019" name="Int. J. Syst. Evol. Microbiol.">
        <title>The Global Catalogue of Microorganisms (GCM) 10K type strain sequencing project: providing services to taxonomists for standard genome sequencing and annotation.</title>
        <authorList>
            <consortium name="The Broad Institute Genomics Platform"/>
            <consortium name="The Broad Institute Genome Sequencing Center for Infectious Disease"/>
            <person name="Wu L."/>
            <person name="Ma J."/>
        </authorList>
    </citation>
    <scope>NUCLEOTIDE SEQUENCE [LARGE SCALE GENOMIC DNA]</scope>
    <source>
        <strain evidence="2">TBRC 5832</strain>
    </source>
</reference>
<comment type="caution">
    <text evidence="1">The sequence shown here is derived from an EMBL/GenBank/DDBJ whole genome shotgun (WGS) entry which is preliminary data.</text>
</comment>
<dbReference type="Gene3D" id="3.40.50.1820">
    <property type="entry name" value="alpha/beta hydrolase"/>
    <property type="match status" value="1"/>
</dbReference>
<evidence type="ECO:0000313" key="1">
    <source>
        <dbReference type="EMBL" id="MFC4066308.1"/>
    </source>
</evidence>
<dbReference type="Proteomes" id="UP001595867">
    <property type="component" value="Unassembled WGS sequence"/>
</dbReference>
<keyword evidence="1" id="KW-0378">Hydrolase</keyword>
<dbReference type="EMBL" id="JBHSBL010000015">
    <property type="protein sequence ID" value="MFC4066308.1"/>
    <property type="molecule type" value="Genomic_DNA"/>
</dbReference>
<protein>
    <submittedName>
        <fullName evidence="1">Alpha/beta hydrolase</fullName>
    </submittedName>
</protein>
<dbReference type="PANTHER" id="PTHR36513:SF1">
    <property type="entry name" value="TRANSMEMBRANE PROTEIN"/>
    <property type="match status" value="1"/>
</dbReference>
<gene>
    <name evidence="1" type="ORF">ACFO0C_15345</name>
</gene>
<dbReference type="InterPro" id="IPR029058">
    <property type="entry name" value="AB_hydrolase_fold"/>
</dbReference>
<proteinExistence type="predicted"/>
<name>A0ABV8ITX7_9ACTN</name>
<dbReference type="GO" id="GO:0016787">
    <property type="term" value="F:hydrolase activity"/>
    <property type="evidence" value="ECO:0007669"/>
    <property type="project" value="UniProtKB-KW"/>
</dbReference>
<keyword evidence="2" id="KW-1185">Reference proteome</keyword>
<dbReference type="Pfam" id="PF05990">
    <property type="entry name" value="DUF900"/>
    <property type="match status" value="1"/>
</dbReference>
<dbReference type="SUPFAM" id="SSF53474">
    <property type="entry name" value="alpha/beta-Hydrolases"/>
    <property type="match status" value="1"/>
</dbReference>
<dbReference type="InterPro" id="IPR010297">
    <property type="entry name" value="DUF900_hydrolase"/>
</dbReference>